<reference evidence="2" key="3">
    <citation type="submission" date="2023-01" db="EMBL/GenBank/DDBJ databases">
        <authorList>
            <person name="Sun Q."/>
            <person name="Evtushenko L."/>
        </authorList>
    </citation>
    <scope>NUCLEOTIDE SEQUENCE</scope>
    <source>
        <strain evidence="2">VKM B-1606</strain>
    </source>
</reference>
<dbReference type="GO" id="GO:0004519">
    <property type="term" value="F:endonuclease activity"/>
    <property type="evidence" value="ECO:0007669"/>
    <property type="project" value="UniProtKB-KW"/>
</dbReference>
<gene>
    <name evidence="2" type="ORF">GCM10008170_29830</name>
    <name evidence="3" type="ORF">JOD31_002996</name>
</gene>
<dbReference type="Proteomes" id="UP000758856">
    <property type="component" value="Unassembled WGS sequence"/>
</dbReference>
<evidence type="ECO:0000313" key="2">
    <source>
        <dbReference type="EMBL" id="GLK56964.1"/>
    </source>
</evidence>
<dbReference type="AlphaFoldDB" id="A0A9W6IXA9"/>
<organism evidence="2 5">
    <name type="scientific">Methylopila capsulata</name>
    <dbReference type="NCBI Taxonomy" id="61654"/>
    <lineage>
        <taxon>Bacteria</taxon>
        <taxon>Pseudomonadati</taxon>
        <taxon>Pseudomonadota</taxon>
        <taxon>Alphaproteobacteria</taxon>
        <taxon>Hyphomicrobiales</taxon>
        <taxon>Methylopilaceae</taxon>
        <taxon>Methylopila</taxon>
    </lineage>
</organism>
<dbReference type="EMBL" id="BSFF01000003">
    <property type="protein sequence ID" value="GLK56964.1"/>
    <property type="molecule type" value="Genomic_DNA"/>
</dbReference>
<dbReference type="SUPFAM" id="SSF52980">
    <property type="entry name" value="Restriction endonuclease-like"/>
    <property type="match status" value="1"/>
</dbReference>
<dbReference type="InterPro" id="IPR011335">
    <property type="entry name" value="Restrct_endonuc-II-like"/>
</dbReference>
<reference evidence="3 4" key="2">
    <citation type="submission" date="2021-01" db="EMBL/GenBank/DDBJ databases">
        <title>Genomic Encyclopedia of Type Strains, Phase IV (KMG-IV): sequencing the most valuable type-strain genomes for metagenomic binning, comparative biology and taxonomic classification.</title>
        <authorList>
            <person name="Goeker M."/>
        </authorList>
    </citation>
    <scope>NUCLEOTIDE SEQUENCE [LARGE SCALE GENOMIC DNA]</scope>
    <source>
        <strain evidence="3 4">DSM 6130</strain>
    </source>
</reference>
<dbReference type="PANTHER" id="PTHR34039:SF1">
    <property type="entry name" value="UPF0102 PROTEIN YRAN"/>
    <property type="match status" value="1"/>
</dbReference>
<keyword evidence="3" id="KW-0378">Hydrolase</keyword>
<keyword evidence="3" id="KW-0255">Endonuclease</keyword>
<dbReference type="GO" id="GO:0003676">
    <property type="term" value="F:nucleic acid binding"/>
    <property type="evidence" value="ECO:0007669"/>
    <property type="project" value="InterPro"/>
</dbReference>
<dbReference type="Gene3D" id="3.40.1350.10">
    <property type="match status" value="1"/>
</dbReference>
<dbReference type="InterPro" id="IPR011856">
    <property type="entry name" value="tRNA_endonuc-like_dom_sf"/>
</dbReference>
<proteinExistence type="inferred from homology"/>
<comment type="caution">
    <text evidence="2">The sequence shown here is derived from an EMBL/GenBank/DDBJ whole genome shotgun (WGS) entry which is preliminary data.</text>
</comment>
<reference evidence="2" key="1">
    <citation type="journal article" date="2014" name="Int. J. Syst. Evol. Microbiol.">
        <title>Complete genome sequence of Corynebacterium casei LMG S-19264T (=DSM 44701T), isolated from a smear-ripened cheese.</title>
        <authorList>
            <consortium name="US DOE Joint Genome Institute (JGI-PGF)"/>
            <person name="Walter F."/>
            <person name="Albersmeier A."/>
            <person name="Kalinowski J."/>
            <person name="Ruckert C."/>
        </authorList>
    </citation>
    <scope>NUCLEOTIDE SEQUENCE</scope>
    <source>
        <strain evidence="2">VKM B-1606</strain>
    </source>
</reference>
<dbReference type="Proteomes" id="UP001143400">
    <property type="component" value="Unassembled WGS sequence"/>
</dbReference>
<evidence type="ECO:0000256" key="1">
    <source>
        <dbReference type="ARBA" id="ARBA00006738"/>
    </source>
</evidence>
<dbReference type="Pfam" id="PF02021">
    <property type="entry name" value="UPF0102"/>
    <property type="match status" value="1"/>
</dbReference>
<accession>A0A9W6IXA9</accession>
<dbReference type="PANTHER" id="PTHR34039">
    <property type="entry name" value="UPF0102 PROTEIN YRAN"/>
    <property type="match status" value="1"/>
</dbReference>
<sequence>MKRRYAQGGGEIDLIAVRGRTLAFVEVKARATLEAAAEAVTPRQQARIRRGAEAFLAREPAYAGYVMTFDVVLVAPRRLPRRLPNAFGQ</sequence>
<name>A0A9W6IXA9_9HYPH</name>
<evidence type="ECO:0000313" key="3">
    <source>
        <dbReference type="EMBL" id="MBM7852754.1"/>
    </source>
</evidence>
<evidence type="ECO:0000313" key="5">
    <source>
        <dbReference type="Proteomes" id="UP001143400"/>
    </source>
</evidence>
<dbReference type="EMBL" id="JAFBCY010000003">
    <property type="protein sequence ID" value="MBM7852754.1"/>
    <property type="molecule type" value="Genomic_DNA"/>
</dbReference>
<protein>
    <submittedName>
        <fullName evidence="3">Endonuclease</fullName>
    </submittedName>
</protein>
<dbReference type="InterPro" id="IPR003509">
    <property type="entry name" value="UPF0102_YraN-like"/>
</dbReference>
<keyword evidence="3" id="KW-0540">Nuclease</keyword>
<keyword evidence="4" id="KW-1185">Reference proteome</keyword>
<evidence type="ECO:0000313" key="4">
    <source>
        <dbReference type="Proteomes" id="UP000758856"/>
    </source>
</evidence>
<comment type="similarity">
    <text evidence="1">Belongs to the UPF0102 family.</text>
</comment>